<dbReference type="InterPro" id="IPR036662">
    <property type="entry name" value="PTS_EIIA_man-typ_sf"/>
</dbReference>
<feature type="domain" description="PTS EIIA type-4" evidence="6">
    <location>
        <begin position="1"/>
        <end position="128"/>
    </location>
</feature>
<dbReference type="AlphaFoldDB" id="A0A844FHS7"/>
<evidence type="ECO:0000256" key="2">
    <source>
        <dbReference type="ARBA" id="ARBA00002788"/>
    </source>
</evidence>
<dbReference type="Gene3D" id="3.40.50.510">
    <property type="entry name" value="Phosphotransferase system, mannose-type IIA component"/>
    <property type="match status" value="1"/>
</dbReference>
<comment type="subunit">
    <text evidence="5">Homodimer. The dihydroxyacetone kinase complex is composed of a homodimer of DhaM, a homodimer of DhaK and the subunit DhaL.</text>
</comment>
<evidence type="ECO:0000256" key="1">
    <source>
        <dbReference type="ARBA" id="ARBA00001113"/>
    </source>
</evidence>
<comment type="catalytic activity">
    <reaction evidence="1">
        <text>dihydroxyacetone + phosphoenolpyruvate = dihydroxyacetone phosphate + pyruvate</text>
        <dbReference type="Rhea" id="RHEA:18381"/>
        <dbReference type="ChEBI" id="CHEBI:15361"/>
        <dbReference type="ChEBI" id="CHEBI:16016"/>
        <dbReference type="ChEBI" id="CHEBI:57642"/>
        <dbReference type="ChEBI" id="CHEBI:58702"/>
        <dbReference type="EC" id="2.7.1.121"/>
    </reaction>
</comment>
<evidence type="ECO:0000256" key="3">
    <source>
        <dbReference type="ARBA" id="ARBA00012095"/>
    </source>
</evidence>
<comment type="function">
    <text evidence="2">Component of the dihydroxyacetone kinase complex, which is responsible for the phosphoenolpyruvate (PEP)-dependent phosphorylation of dihydroxyacetone. DhaM serves as the phosphoryl donor. Is phosphorylated by phosphoenolpyruvate in an EI- and HPr-dependent reaction, and a phosphorelay system on histidine residues finally leads to phosphoryl transfer to DhaL and dihydroxyacetone.</text>
</comment>
<evidence type="ECO:0000256" key="4">
    <source>
        <dbReference type="ARBA" id="ARBA00022679"/>
    </source>
</evidence>
<evidence type="ECO:0000259" key="6">
    <source>
        <dbReference type="PROSITE" id="PS51096"/>
    </source>
</evidence>
<sequence length="132" mass="14071">MIGIVIVSHSEKVSKGAVELCYEMADEDLKIVSAGGTEDGRIGTDAFLIKEGIEKVYTGDEVVIIADIGSSIMNAEMAIDMLDEEMKGKVLILDTPIVEGSIAVAVQASISNNIEDIIKAAEDAKQMKKVNN</sequence>
<dbReference type="GO" id="GO:0009401">
    <property type="term" value="P:phosphoenolpyruvate-dependent sugar phosphotransferase system"/>
    <property type="evidence" value="ECO:0007669"/>
    <property type="project" value="InterPro"/>
</dbReference>
<dbReference type="NCBIfam" id="TIGR02364">
    <property type="entry name" value="dha_pts"/>
    <property type="match status" value="1"/>
</dbReference>
<dbReference type="EC" id="2.7.1.121" evidence="3"/>
<comment type="caution">
    <text evidence="7">The sequence shown here is derived from an EMBL/GenBank/DDBJ whole genome shotgun (WGS) entry which is preliminary data.</text>
</comment>
<dbReference type="GO" id="GO:0019563">
    <property type="term" value="P:glycerol catabolic process"/>
    <property type="evidence" value="ECO:0007669"/>
    <property type="project" value="InterPro"/>
</dbReference>
<organism evidence="7 8">
    <name type="scientific">Anaerosalibacter bizertensis</name>
    <dbReference type="NCBI Taxonomy" id="932217"/>
    <lineage>
        <taxon>Bacteria</taxon>
        <taxon>Bacillati</taxon>
        <taxon>Bacillota</taxon>
        <taxon>Tissierellia</taxon>
        <taxon>Tissierellales</taxon>
        <taxon>Sporanaerobacteraceae</taxon>
        <taxon>Anaerosalibacter</taxon>
    </lineage>
</organism>
<dbReference type="Pfam" id="PF03610">
    <property type="entry name" value="EIIA-man"/>
    <property type="match status" value="1"/>
</dbReference>
<dbReference type="InterPro" id="IPR004701">
    <property type="entry name" value="PTS_EIIA_man-typ"/>
</dbReference>
<evidence type="ECO:0000256" key="5">
    <source>
        <dbReference type="ARBA" id="ARBA00046577"/>
    </source>
</evidence>
<gene>
    <name evidence="7" type="primary">dhaM</name>
    <name evidence="7" type="ORF">FYJ27_07390</name>
</gene>
<dbReference type="PANTHER" id="PTHR38594">
    <property type="entry name" value="PEP-DEPENDENT DIHYDROXYACETONE KINASE, PHOSPHORYL DONOR SUBUNIT DHAM"/>
    <property type="match status" value="1"/>
</dbReference>
<dbReference type="Proteomes" id="UP000462760">
    <property type="component" value="Unassembled WGS sequence"/>
</dbReference>
<dbReference type="PANTHER" id="PTHR38594:SF1">
    <property type="entry name" value="PEP-DEPENDENT DIHYDROXYACETONE KINASE, PHOSPHORYL DONOR SUBUNIT DHAM"/>
    <property type="match status" value="1"/>
</dbReference>
<accession>A0A844FHS7</accession>
<dbReference type="SUPFAM" id="SSF53062">
    <property type="entry name" value="PTS system fructose IIA component-like"/>
    <property type="match status" value="1"/>
</dbReference>
<evidence type="ECO:0000313" key="7">
    <source>
        <dbReference type="EMBL" id="MSS43549.1"/>
    </source>
</evidence>
<name>A0A844FHS7_9FIRM</name>
<dbReference type="GO" id="GO:0016020">
    <property type="term" value="C:membrane"/>
    <property type="evidence" value="ECO:0007669"/>
    <property type="project" value="InterPro"/>
</dbReference>
<protein>
    <recommendedName>
        <fullName evidence="3">phosphoenolpyruvate--glycerone phosphotransferase</fullName>
        <ecNumber evidence="3">2.7.1.121</ecNumber>
    </recommendedName>
</protein>
<dbReference type="InterPro" id="IPR039643">
    <property type="entry name" value="DhaM"/>
</dbReference>
<dbReference type="InterPro" id="IPR012844">
    <property type="entry name" value="DhaM_N"/>
</dbReference>
<dbReference type="GO" id="GO:0047324">
    <property type="term" value="F:phosphoenolpyruvate-glycerone phosphotransferase activity"/>
    <property type="evidence" value="ECO:0007669"/>
    <property type="project" value="UniProtKB-EC"/>
</dbReference>
<reference evidence="7 8" key="1">
    <citation type="submission" date="2019-08" db="EMBL/GenBank/DDBJ databases">
        <title>In-depth cultivation of the pig gut microbiome towards novel bacterial diversity and tailored functional studies.</title>
        <authorList>
            <person name="Wylensek D."/>
            <person name="Hitch T.C.A."/>
            <person name="Clavel T."/>
        </authorList>
    </citation>
    <scope>NUCLEOTIDE SEQUENCE [LARGE SCALE GENOMIC DNA]</scope>
    <source>
        <strain evidence="7 8">Med78-601-WT-4W-RMD-3</strain>
    </source>
</reference>
<keyword evidence="7" id="KW-0418">Kinase</keyword>
<dbReference type="EMBL" id="VULR01000008">
    <property type="protein sequence ID" value="MSS43549.1"/>
    <property type="molecule type" value="Genomic_DNA"/>
</dbReference>
<evidence type="ECO:0000313" key="8">
    <source>
        <dbReference type="Proteomes" id="UP000462760"/>
    </source>
</evidence>
<dbReference type="PROSITE" id="PS51096">
    <property type="entry name" value="PTS_EIIA_TYPE_4"/>
    <property type="match status" value="1"/>
</dbReference>
<dbReference type="RefSeq" id="WP_154484225.1">
    <property type="nucleotide sequence ID" value="NZ_JBCLQA010000004.1"/>
</dbReference>
<keyword evidence="4 7" id="KW-0808">Transferase</keyword>
<proteinExistence type="predicted"/>
<dbReference type="OrthoDB" id="7065393at2"/>